<feature type="transmembrane region" description="Helical" evidence="8">
    <location>
        <begin position="107"/>
        <end position="126"/>
    </location>
</feature>
<comment type="similarity">
    <text evidence="2">Belongs to the VirD4/TraG family.</text>
</comment>
<feature type="transmembrane region" description="Helical" evidence="8">
    <location>
        <begin position="51"/>
        <end position="69"/>
    </location>
</feature>
<comment type="subcellular location">
    <subcellularLocation>
        <location evidence="1">Cell membrane</location>
        <topology evidence="1">Multi-pass membrane protein</topology>
    </subcellularLocation>
</comment>
<dbReference type="PANTHER" id="PTHR37937:SF1">
    <property type="entry name" value="CONJUGATIVE TRANSFER: DNA TRANSPORT"/>
    <property type="match status" value="1"/>
</dbReference>
<evidence type="ECO:0000256" key="6">
    <source>
        <dbReference type="ARBA" id="ARBA00023136"/>
    </source>
</evidence>
<dbReference type="KEGG" id="hli:HLI_21415"/>
<feature type="compositionally biased region" description="Acidic residues" evidence="7">
    <location>
        <begin position="886"/>
        <end position="897"/>
    </location>
</feature>
<dbReference type="Pfam" id="PF02534">
    <property type="entry name" value="T4SS-DNA_transf"/>
    <property type="match status" value="1"/>
</dbReference>
<dbReference type="SUPFAM" id="SSF52540">
    <property type="entry name" value="P-loop containing nucleoside triphosphate hydrolases"/>
    <property type="match status" value="1"/>
</dbReference>
<dbReference type="AlphaFoldDB" id="A0A410MJI0"/>
<keyword evidence="6 8" id="KW-0472">Membrane</keyword>
<keyword evidence="5 8" id="KW-1133">Transmembrane helix</keyword>
<sequence>MVGQFLESIPVIKIFGSPLKPSLLGLVIITVVSISTWLISTKVKWLHPITYRVIIFFHMFLGISFYYTWFLTAPVYNHIVPYFGERVEEVEVANVWHEILIGNPGNLMILFVFVPTIVIALFMIWLGSQYAQHNIEIKDVFREFEYKNRLLQRFYKIEDEEKLPDVDLGPDSETKELITQPGKDRTLNNVIIGSIGTGKTAALVLPILNQDLHWMTRFINDYSRVSRDDNFESEEVRGRYLNGISVIEPSNDLCQKTYKLVQAHKIPEESVFYIDPTNPSTPNINPMQGPVDQVAEAFAMVIEGLAEGDGGNYFFQQSERNHLKHYVYLLKLHQPDQEVTFDMLLDMYNNPQLVRRMHVQLKETFPDSIDDIEDRDERNHWKIVQQVDEWFEMNLVPKKERNGTPEKIVEGEYRGDTAYYDAKSEFVQGLRNILNDIGANKLIRRVLFGKSKFDFDRHLSLGGVLLVNTAKGELGNLANVLGKLILLSLQNAVFRREPNVSSFHHILVDEFPDYIYRPFKEFPAQSRKYKTIVTVVAQTVSQLADKYGETYMHTLLGTLRHKMVYGDIPDYDAQLFSAIFGEMERFEEQQSEQNVSPLQESPVTRSGSSYTKTKEAILSPSDIIFQKQFQAAVKIVQNNRPIPVRQIDANFVPRDEFTEAVITVDGESGSYWLEDRYSTTQEDSRVIDITAEEFMEETGEEGEDIALRVAEAENMDEKSIDLEPHSDLPPGKVVYNSSQSRLRSSHMSHNENVLENRNVERYGYPAVRRKENLNEADDKQVFAPEYLDGSNDTSSIEIKSEEMDTTEEDKDPSVEDLQGQREDESTASASRDEITSVDNALIDEDPLNDIFGAGGSFPPQEVEQSELSVKEEQLVNEIECMVKETDAEDESGSEQEEYTNSQPMNQNDLNSLLKDFEEEK</sequence>
<accession>A0A410MJI0</accession>
<dbReference type="InterPro" id="IPR003688">
    <property type="entry name" value="TraG/VirD4"/>
</dbReference>
<feature type="compositionally biased region" description="Polar residues" evidence="7">
    <location>
        <begin position="898"/>
        <end position="910"/>
    </location>
</feature>
<dbReference type="InterPro" id="IPR051539">
    <property type="entry name" value="T4SS-coupling_protein"/>
</dbReference>
<keyword evidence="3" id="KW-1003">Cell membrane</keyword>
<dbReference type="EMBL" id="CP026119">
    <property type="protein sequence ID" value="QAS54869.1"/>
    <property type="molecule type" value="Genomic_DNA"/>
</dbReference>
<evidence type="ECO:0000256" key="2">
    <source>
        <dbReference type="ARBA" id="ARBA00008806"/>
    </source>
</evidence>
<keyword evidence="9" id="KW-0614">Plasmid</keyword>
<name>A0A410MJI0_9BACI</name>
<organism evidence="9 10">
    <name type="scientific">Halobacillus litoralis</name>
    <dbReference type="NCBI Taxonomy" id="45668"/>
    <lineage>
        <taxon>Bacteria</taxon>
        <taxon>Bacillati</taxon>
        <taxon>Bacillota</taxon>
        <taxon>Bacilli</taxon>
        <taxon>Bacillales</taxon>
        <taxon>Bacillaceae</taxon>
        <taxon>Halobacillus</taxon>
    </lineage>
</organism>
<dbReference type="Gene3D" id="3.40.50.300">
    <property type="entry name" value="P-loop containing nucleotide triphosphate hydrolases"/>
    <property type="match status" value="1"/>
</dbReference>
<evidence type="ECO:0000256" key="5">
    <source>
        <dbReference type="ARBA" id="ARBA00022989"/>
    </source>
</evidence>
<dbReference type="GO" id="GO:0005886">
    <property type="term" value="C:plasma membrane"/>
    <property type="evidence" value="ECO:0007669"/>
    <property type="project" value="UniProtKB-SubCell"/>
</dbReference>
<evidence type="ECO:0000256" key="8">
    <source>
        <dbReference type="SAM" id="Phobius"/>
    </source>
</evidence>
<dbReference type="OrthoDB" id="1957948at2"/>
<keyword evidence="4 8" id="KW-0812">Transmembrane</keyword>
<evidence type="ECO:0000256" key="1">
    <source>
        <dbReference type="ARBA" id="ARBA00004651"/>
    </source>
</evidence>
<evidence type="ECO:0000313" key="9">
    <source>
        <dbReference type="EMBL" id="QAS54869.1"/>
    </source>
</evidence>
<proteinExistence type="inferred from homology"/>
<evidence type="ECO:0000256" key="3">
    <source>
        <dbReference type="ARBA" id="ARBA00022475"/>
    </source>
</evidence>
<dbReference type="InterPro" id="IPR027417">
    <property type="entry name" value="P-loop_NTPase"/>
</dbReference>
<feature type="compositionally biased region" description="Basic and acidic residues" evidence="7">
    <location>
        <begin position="818"/>
        <end position="834"/>
    </location>
</feature>
<feature type="transmembrane region" description="Helical" evidence="8">
    <location>
        <begin position="22"/>
        <end position="39"/>
    </location>
</feature>
<evidence type="ECO:0000256" key="4">
    <source>
        <dbReference type="ARBA" id="ARBA00022692"/>
    </source>
</evidence>
<evidence type="ECO:0000256" key="7">
    <source>
        <dbReference type="SAM" id="MobiDB-lite"/>
    </source>
</evidence>
<feature type="region of interest" description="Disordered" evidence="7">
    <location>
        <begin position="883"/>
        <end position="920"/>
    </location>
</feature>
<reference evidence="9 10" key="1">
    <citation type="submission" date="2018-01" db="EMBL/GenBank/DDBJ databases">
        <title>The whole genome sequencing and assembly of Halobacillus litoralis ERB031 strain.</title>
        <authorList>
            <person name="Lee S.-J."/>
            <person name="Park M.-K."/>
            <person name="Kim J.-Y."/>
            <person name="Lee Y.-J."/>
            <person name="Yi H."/>
            <person name="Bahn Y.-S."/>
            <person name="Kim J.F."/>
            <person name="Lee D.-W."/>
        </authorList>
    </citation>
    <scope>NUCLEOTIDE SEQUENCE [LARGE SCALE GENOMIC DNA]</scope>
    <source>
        <strain evidence="9 10">ERB 031</strain>
        <plasmid evidence="10">pldw-31</plasmid>
    </source>
</reference>
<feature type="region of interest" description="Disordered" evidence="7">
    <location>
        <begin position="775"/>
        <end position="869"/>
    </location>
</feature>
<dbReference type="Proteomes" id="UP000287756">
    <property type="component" value="Plasmid pLDW-31"/>
</dbReference>
<gene>
    <name evidence="9" type="ORF">HLI_21415</name>
</gene>
<dbReference type="CDD" id="cd01127">
    <property type="entry name" value="TrwB_TraG_TraD_VirD4"/>
    <property type="match status" value="1"/>
</dbReference>
<protein>
    <submittedName>
        <fullName evidence="9">Conjugal transfer protein TraG</fullName>
    </submittedName>
</protein>
<evidence type="ECO:0000313" key="10">
    <source>
        <dbReference type="Proteomes" id="UP000287756"/>
    </source>
</evidence>
<geneLocation type="plasmid" evidence="10">
    <name>pldw-31</name>
</geneLocation>
<dbReference type="PANTHER" id="PTHR37937">
    <property type="entry name" value="CONJUGATIVE TRANSFER: DNA TRANSPORT"/>
    <property type="match status" value="1"/>
</dbReference>